<dbReference type="Gene3D" id="1.10.8.60">
    <property type="match status" value="1"/>
</dbReference>
<evidence type="ECO:0000256" key="3">
    <source>
        <dbReference type="ARBA" id="ARBA00022705"/>
    </source>
</evidence>
<organism evidence="10">
    <name type="scientific">Caldiarchaeum subterraneum</name>
    <dbReference type="NCBI Taxonomy" id="311458"/>
    <lineage>
        <taxon>Archaea</taxon>
        <taxon>Nitrososphaerota</taxon>
        <taxon>Candidatus Caldarchaeales</taxon>
        <taxon>Candidatus Caldarchaeaceae</taxon>
        <taxon>Candidatus Caldarchaeum</taxon>
    </lineage>
</organism>
<dbReference type="GO" id="GO:0003689">
    <property type="term" value="F:DNA clamp loader activity"/>
    <property type="evidence" value="ECO:0007669"/>
    <property type="project" value="UniProtKB-UniRule"/>
</dbReference>
<dbReference type="Pfam" id="PF00004">
    <property type="entry name" value="AAA"/>
    <property type="match status" value="1"/>
</dbReference>
<dbReference type="InterPro" id="IPR003593">
    <property type="entry name" value="AAA+_ATPase"/>
</dbReference>
<dbReference type="CDD" id="cd18140">
    <property type="entry name" value="HLD_clamp_RFC"/>
    <property type="match status" value="1"/>
</dbReference>
<dbReference type="InterPro" id="IPR023935">
    <property type="entry name" value="Rep_factor-C_lsu"/>
</dbReference>
<evidence type="ECO:0000256" key="5">
    <source>
        <dbReference type="ARBA" id="ARBA00022840"/>
    </source>
</evidence>
<dbReference type="CDD" id="cd00009">
    <property type="entry name" value="AAA"/>
    <property type="match status" value="1"/>
</dbReference>
<comment type="caution">
    <text evidence="10">The sequence shown here is derived from an EMBL/GenBank/DDBJ whole genome shotgun (WGS) entry which is preliminary data.</text>
</comment>
<dbReference type="SMART" id="SM00382">
    <property type="entry name" value="AAA"/>
    <property type="match status" value="1"/>
</dbReference>
<dbReference type="AlphaFoldDB" id="A0A7J3WD20"/>
<sequence length="409" mass="45665">MTQLWTEKHRPRKVSEIVGNKEAVQSFLDWMADWEKGKPSKKAALLYGPAGVGKTSLVHAYASERGYEVIETNASDFRTRENIERIVGAASGMASLTMGQRKIILVDEVDGIDARADAGAVTSLVDIISKTHVPLVLVANDPWDPRLAPLRDACVMIQFRRIPKPSVSAHLKKIAAAENVRVPEDVLRRIVENSEGDLRSAINDLQMASAALEMGLVTGPRDRKDEIFTALATIFNAKSYNTAQEAARNIDIDHMELMQWILENAPQQLSPTDLAEALENLAKADLYLQRINTRQNWQFLRYAVPMMTAGVALSRKTSPSKFVKFTYPDAIKFLGRTKSMRETLNSISEKVGKKLHMSARKARTEMIPYLKIIMSHDGEELAEYFELSPAEAQFLRGGEVKKSRVKGRG</sequence>
<dbReference type="InterPro" id="IPR047854">
    <property type="entry name" value="RFC_lid"/>
</dbReference>
<evidence type="ECO:0000313" key="10">
    <source>
        <dbReference type="EMBL" id="HHN52644.1"/>
    </source>
</evidence>
<reference evidence="10" key="1">
    <citation type="journal article" date="2020" name="mSystems">
        <title>Genome- and Community-Level Interaction Insights into Carbon Utilization and Element Cycling Functions of Hydrothermarchaeota in Hydrothermal Sediment.</title>
        <authorList>
            <person name="Zhou Z."/>
            <person name="Liu Y."/>
            <person name="Xu W."/>
            <person name="Pan J."/>
            <person name="Luo Z.H."/>
            <person name="Li M."/>
        </authorList>
    </citation>
    <scope>NUCLEOTIDE SEQUENCE [LARGE SCALE GENOMIC DNA]</scope>
    <source>
        <strain evidence="10">SpSt-1073</strain>
        <strain evidence="9">SpSt-669</strain>
    </source>
</reference>
<comment type="similarity">
    <text evidence="1 7">Belongs to the activator 1 small subunits family. RfcL subfamily.</text>
</comment>
<accession>A0A7J3WD20</accession>
<dbReference type="PANTHER" id="PTHR23389">
    <property type="entry name" value="CHROMOSOME TRANSMISSION FIDELITY FACTOR 18"/>
    <property type="match status" value="1"/>
</dbReference>
<comment type="subunit">
    <text evidence="7">Heteromultimer composed of small subunits (RfcS) and large subunits (RfcL).</text>
</comment>
<dbReference type="EMBL" id="DRXG01000109">
    <property type="protein sequence ID" value="HHN52644.1"/>
    <property type="molecule type" value="Genomic_DNA"/>
</dbReference>
<evidence type="ECO:0000256" key="1">
    <source>
        <dbReference type="ARBA" id="ARBA00006878"/>
    </source>
</evidence>
<dbReference type="Pfam" id="PF21960">
    <property type="entry name" value="RCF1-5-like_lid"/>
    <property type="match status" value="1"/>
</dbReference>
<proteinExistence type="inferred from homology"/>
<feature type="binding site" evidence="7">
    <location>
        <begin position="48"/>
        <end position="55"/>
    </location>
    <ligand>
        <name>ATP</name>
        <dbReference type="ChEBI" id="CHEBI:30616"/>
    </ligand>
</feature>
<dbReference type="GO" id="GO:0005524">
    <property type="term" value="F:ATP binding"/>
    <property type="evidence" value="ECO:0007669"/>
    <property type="project" value="UniProtKB-UniRule"/>
</dbReference>
<dbReference type="EMBL" id="DTCM01000043">
    <property type="protein sequence ID" value="HGL40722.1"/>
    <property type="molecule type" value="Genomic_DNA"/>
</dbReference>
<evidence type="ECO:0000256" key="7">
    <source>
        <dbReference type="HAMAP-Rule" id="MF_01508"/>
    </source>
</evidence>
<dbReference type="InterPro" id="IPR027417">
    <property type="entry name" value="P-loop_NTPase"/>
</dbReference>
<dbReference type="GO" id="GO:0016887">
    <property type="term" value="F:ATP hydrolysis activity"/>
    <property type="evidence" value="ECO:0007669"/>
    <property type="project" value="InterPro"/>
</dbReference>
<dbReference type="GO" id="GO:0006260">
    <property type="term" value="P:DNA replication"/>
    <property type="evidence" value="ECO:0007669"/>
    <property type="project" value="UniProtKB-UniRule"/>
</dbReference>
<evidence type="ECO:0000256" key="6">
    <source>
        <dbReference type="ARBA" id="ARBA00032141"/>
    </source>
</evidence>
<evidence type="ECO:0000256" key="4">
    <source>
        <dbReference type="ARBA" id="ARBA00022741"/>
    </source>
</evidence>
<dbReference type="SUPFAM" id="SSF52540">
    <property type="entry name" value="P-loop containing nucleoside triphosphate hydrolases"/>
    <property type="match status" value="1"/>
</dbReference>
<keyword evidence="3 7" id="KW-0235">DNA replication</keyword>
<feature type="domain" description="AAA+ ATPase" evidence="8">
    <location>
        <begin position="40"/>
        <end position="163"/>
    </location>
</feature>
<name>A0A7J3WD20_CALS0</name>
<dbReference type="NCBIfam" id="NF003229">
    <property type="entry name" value="PRK04195.1-5"/>
    <property type="match status" value="1"/>
</dbReference>
<keyword evidence="5 7" id="KW-0067">ATP-binding</keyword>
<protein>
    <recommendedName>
        <fullName evidence="2 7">Replication factor C large subunit</fullName>
        <shortName evidence="7">RFC large subunit</shortName>
    </recommendedName>
    <alternativeName>
        <fullName evidence="6 7">Clamp loader large subunit</fullName>
    </alternativeName>
</protein>
<keyword evidence="4 7" id="KW-0547">Nucleotide-binding</keyword>
<dbReference type="HAMAP" id="MF_01508">
    <property type="entry name" value="RfcL"/>
    <property type="match status" value="1"/>
</dbReference>
<evidence type="ECO:0000256" key="2">
    <source>
        <dbReference type="ARBA" id="ARBA00014793"/>
    </source>
</evidence>
<dbReference type="InterPro" id="IPR003959">
    <property type="entry name" value="ATPase_AAA_core"/>
</dbReference>
<dbReference type="Gene3D" id="3.40.50.300">
    <property type="entry name" value="P-loop containing nucleotide triphosphate hydrolases"/>
    <property type="match status" value="1"/>
</dbReference>
<comment type="function">
    <text evidence="7">Part of the RFC clamp loader complex which loads the PCNA sliding clamp onto DNA.</text>
</comment>
<dbReference type="PANTHER" id="PTHR23389:SF6">
    <property type="entry name" value="REPLICATION FACTOR C SUBUNIT 1"/>
    <property type="match status" value="1"/>
</dbReference>
<evidence type="ECO:0000313" key="9">
    <source>
        <dbReference type="EMBL" id="HGL40722.1"/>
    </source>
</evidence>
<evidence type="ECO:0000259" key="8">
    <source>
        <dbReference type="SMART" id="SM00382"/>
    </source>
</evidence>
<gene>
    <name evidence="7" type="primary">rfcL</name>
    <name evidence="10" type="ORF">ENM30_04945</name>
    <name evidence="9" type="ORF">ENU43_03555</name>
</gene>